<feature type="compositionally biased region" description="Polar residues" evidence="1">
    <location>
        <begin position="94"/>
        <end position="107"/>
    </location>
</feature>
<feature type="compositionally biased region" description="Low complexity" evidence="1">
    <location>
        <begin position="159"/>
        <end position="170"/>
    </location>
</feature>
<dbReference type="AlphaFoldDB" id="B0XSU5"/>
<feature type="region of interest" description="Disordered" evidence="1">
    <location>
        <begin position="152"/>
        <end position="180"/>
    </location>
</feature>
<dbReference type="VEuPathDB" id="FungiDB:AFUB_017640"/>
<evidence type="ECO:0000256" key="1">
    <source>
        <dbReference type="SAM" id="MobiDB-lite"/>
    </source>
</evidence>
<reference evidence="2 3" key="1">
    <citation type="journal article" date="2008" name="PLoS Genet.">
        <title>Genomic islands in the pathogenic filamentous fungus Aspergillus fumigatus.</title>
        <authorList>
            <person name="Fedorova N.D."/>
            <person name="Khaldi N."/>
            <person name="Joardar V.S."/>
            <person name="Maiti R."/>
            <person name="Amedeo P."/>
            <person name="Anderson M.J."/>
            <person name="Crabtree J."/>
            <person name="Silva J.C."/>
            <person name="Badger J.H."/>
            <person name="Albarraq A."/>
            <person name="Angiuoli S."/>
            <person name="Bussey H."/>
            <person name="Bowyer P."/>
            <person name="Cotty P.J."/>
            <person name="Dyer P.S."/>
            <person name="Egan A."/>
            <person name="Galens K."/>
            <person name="Fraser-Liggett C.M."/>
            <person name="Haas B.J."/>
            <person name="Inman J.M."/>
            <person name="Kent R."/>
            <person name="Lemieux S."/>
            <person name="Malavazi I."/>
            <person name="Orvis J."/>
            <person name="Roemer T."/>
            <person name="Ronning C.M."/>
            <person name="Sundaram J.P."/>
            <person name="Sutton G."/>
            <person name="Turner G."/>
            <person name="Venter J.C."/>
            <person name="White O.R."/>
            <person name="Whitty B.R."/>
            <person name="Youngman P."/>
            <person name="Wolfe K.H."/>
            <person name="Goldman G.H."/>
            <person name="Wortman J.R."/>
            <person name="Jiang B."/>
            <person name="Denning D.W."/>
            <person name="Nierman W.C."/>
        </authorList>
    </citation>
    <scope>NUCLEOTIDE SEQUENCE [LARGE SCALE GENOMIC DNA]</scope>
    <source>
        <strain evidence="3">CBS 144.89 / FGSC A1163 / CEA10</strain>
    </source>
</reference>
<proteinExistence type="predicted"/>
<protein>
    <submittedName>
        <fullName evidence="2">Uncharacterized protein</fullName>
    </submittedName>
</protein>
<dbReference type="OrthoDB" id="4501110at2759"/>
<dbReference type="HOGENOM" id="CLU_1408420_0_0_1"/>
<name>B0XSU5_ASPFC</name>
<evidence type="ECO:0000313" key="2">
    <source>
        <dbReference type="EMBL" id="EDP53722.1"/>
    </source>
</evidence>
<organism evidence="2 3">
    <name type="scientific">Aspergillus fumigatus (strain CBS 144.89 / FGSC A1163 / CEA10)</name>
    <name type="common">Neosartorya fumigata</name>
    <dbReference type="NCBI Taxonomy" id="451804"/>
    <lineage>
        <taxon>Eukaryota</taxon>
        <taxon>Fungi</taxon>
        <taxon>Dikarya</taxon>
        <taxon>Ascomycota</taxon>
        <taxon>Pezizomycotina</taxon>
        <taxon>Eurotiomycetes</taxon>
        <taxon>Eurotiomycetidae</taxon>
        <taxon>Eurotiales</taxon>
        <taxon>Aspergillaceae</taxon>
        <taxon>Aspergillus</taxon>
        <taxon>Aspergillus subgen. Fumigati</taxon>
    </lineage>
</organism>
<sequence>MARHRAASGTSGPDTRLYAKLRPRRPFMAGLQHLQVTVACDPTLISIKHQINIRLNQFVILSVAYHEIWKRSYNYHITLSIHTLGGHYKAIPPLSTTKQNKSNTRNTKSSKDHNRVNMSSKSFKSTTTLDNASTRTTSSTASTLKGMFTKSWKLKAPEKAPSSPKPSSKKAPAKDYTGEAVHHEAVAQYLALR</sequence>
<feature type="region of interest" description="Disordered" evidence="1">
    <location>
        <begin position="92"/>
        <end position="140"/>
    </location>
</feature>
<dbReference type="Proteomes" id="UP000001699">
    <property type="component" value="Unassembled WGS sequence"/>
</dbReference>
<evidence type="ECO:0000313" key="3">
    <source>
        <dbReference type="Proteomes" id="UP000001699"/>
    </source>
</evidence>
<feature type="compositionally biased region" description="Polar residues" evidence="1">
    <location>
        <begin position="116"/>
        <end position="131"/>
    </location>
</feature>
<keyword evidence="3" id="KW-1185">Reference proteome</keyword>
<accession>B0XSU5</accession>
<dbReference type="EMBL" id="DS499595">
    <property type="protein sequence ID" value="EDP53722.1"/>
    <property type="molecule type" value="Genomic_DNA"/>
</dbReference>
<gene>
    <name evidence="2" type="ORF">AFUB_017640</name>
</gene>